<evidence type="ECO:0000313" key="7">
    <source>
        <dbReference type="EMBL" id="NOU62078.1"/>
    </source>
</evidence>
<accession>A0ABX1X1W8</accession>
<dbReference type="InterPro" id="IPR036388">
    <property type="entry name" value="WH-like_DNA-bd_sf"/>
</dbReference>
<proteinExistence type="inferred from homology"/>
<organism evidence="7 8">
    <name type="scientific">Marinifilum caeruleilacunae</name>
    <dbReference type="NCBI Taxonomy" id="2499076"/>
    <lineage>
        <taxon>Bacteria</taxon>
        <taxon>Pseudomonadati</taxon>
        <taxon>Bacteroidota</taxon>
        <taxon>Bacteroidia</taxon>
        <taxon>Marinilabiliales</taxon>
        <taxon>Marinifilaceae</taxon>
    </lineage>
</organism>
<dbReference type="InterPro" id="IPR039425">
    <property type="entry name" value="RNA_pol_sigma-70-like"/>
</dbReference>
<dbReference type="Proteomes" id="UP000732105">
    <property type="component" value="Unassembled WGS sequence"/>
</dbReference>
<evidence type="ECO:0000256" key="4">
    <source>
        <dbReference type="ARBA" id="ARBA00023163"/>
    </source>
</evidence>
<dbReference type="NCBIfam" id="TIGR02937">
    <property type="entry name" value="sigma70-ECF"/>
    <property type="match status" value="1"/>
</dbReference>
<dbReference type="Pfam" id="PF00196">
    <property type="entry name" value="GerE"/>
    <property type="match status" value="1"/>
</dbReference>
<name>A0ABX1X1W8_9BACT</name>
<comment type="similarity">
    <text evidence="1">Belongs to the sigma-70 factor family. ECF subfamily.</text>
</comment>
<feature type="domain" description="HTH luxR-type" evidence="5">
    <location>
        <begin position="133"/>
        <end position="165"/>
    </location>
</feature>
<comment type="caution">
    <text evidence="7">The sequence shown here is derived from an EMBL/GenBank/DDBJ whole genome shotgun (WGS) entry which is preliminary data.</text>
</comment>
<dbReference type="InterPro" id="IPR013324">
    <property type="entry name" value="RNA_pol_sigma_r3/r4-like"/>
</dbReference>
<dbReference type="SUPFAM" id="SSF88946">
    <property type="entry name" value="Sigma2 domain of RNA polymerase sigma factors"/>
    <property type="match status" value="1"/>
</dbReference>
<evidence type="ECO:0000259" key="6">
    <source>
        <dbReference type="Pfam" id="PF04542"/>
    </source>
</evidence>
<dbReference type="EMBL" id="RZNH01000051">
    <property type="protein sequence ID" value="NOU62078.1"/>
    <property type="molecule type" value="Genomic_DNA"/>
</dbReference>
<dbReference type="RefSeq" id="WP_171597339.1">
    <property type="nucleotide sequence ID" value="NZ_RZNH01000051.1"/>
</dbReference>
<evidence type="ECO:0000256" key="2">
    <source>
        <dbReference type="ARBA" id="ARBA00023015"/>
    </source>
</evidence>
<dbReference type="NCBIfam" id="TIGR02985">
    <property type="entry name" value="Sig70_bacteroi1"/>
    <property type="match status" value="1"/>
</dbReference>
<dbReference type="InterPro" id="IPR014284">
    <property type="entry name" value="RNA_pol_sigma-70_dom"/>
</dbReference>
<dbReference type="Gene3D" id="1.10.10.10">
    <property type="entry name" value="Winged helix-like DNA-binding domain superfamily/Winged helix DNA-binding domain"/>
    <property type="match status" value="1"/>
</dbReference>
<keyword evidence="8" id="KW-1185">Reference proteome</keyword>
<reference evidence="7 8" key="1">
    <citation type="submission" date="2018-12" db="EMBL/GenBank/DDBJ databases">
        <title>Marinifilum JC070 sp. nov., a marine bacterium isolated from Yongle Blue Hole in the South China Sea.</title>
        <authorList>
            <person name="Fu T."/>
        </authorList>
    </citation>
    <scope>NUCLEOTIDE SEQUENCE [LARGE SCALE GENOMIC DNA]</scope>
    <source>
        <strain evidence="7 8">JC070</strain>
    </source>
</reference>
<sequence length="188" mass="22196">MITPRDFESFKKGNRVVFKQIFDTFYKGLLIFARNFVQESDVAEDLVQEIFVKLWEKRETIENPTTIKAFLYVSVRNRALNHIRRSKIIQEHQKEEIQFKSSESFFKNQMIEEETYRMLLQAVDELEGQTKKVCVMSMNGVQNAQIAEELNLSTSTVKYHKTKAFDILRSRLKDHIFLLPILAQLLDL</sequence>
<dbReference type="SUPFAM" id="SSF88659">
    <property type="entry name" value="Sigma3 and sigma4 domains of RNA polymerase sigma factors"/>
    <property type="match status" value="1"/>
</dbReference>
<evidence type="ECO:0000313" key="8">
    <source>
        <dbReference type="Proteomes" id="UP000732105"/>
    </source>
</evidence>
<protein>
    <submittedName>
        <fullName evidence="7">RNA polymerase sigma-70 factor</fullName>
    </submittedName>
</protein>
<dbReference type="PANTHER" id="PTHR43133">
    <property type="entry name" value="RNA POLYMERASE ECF-TYPE SIGMA FACTO"/>
    <property type="match status" value="1"/>
</dbReference>
<gene>
    <name evidence="7" type="ORF">ELS83_19950</name>
</gene>
<evidence type="ECO:0000256" key="1">
    <source>
        <dbReference type="ARBA" id="ARBA00010641"/>
    </source>
</evidence>
<dbReference type="InterPro" id="IPR013325">
    <property type="entry name" value="RNA_pol_sigma_r2"/>
</dbReference>
<keyword evidence="3" id="KW-0731">Sigma factor</keyword>
<evidence type="ECO:0000256" key="3">
    <source>
        <dbReference type="ARBA" id="ARBA00023082"/>
    </source>
</evidence>
<dbReference type="InterPro" id="IPR014327">
    <property type="entry name" value="RNA_pol_sigma70_bacteroid"/>
</dbReference>
<dbReference type="Pfam" id="PF04542">
    <property type="entry name" value="Sigma70_r2"/>
    <property type="match status" value="1"/>
</dbReference>
<evidence type="ECO:0000259" key="5">
    <source>
        <dbReference type="Pfam" id="PF00196"/>
    </source>
</evidence>
<dbReference type="PANTHER" id="PTHR43133:SF46">
    <property type="entry name" value="RNA POLYMERASE SIGMA-70 FACTOR ECF SUBFAMILY"/>
    <property type="match status" value="1"/>
</dbReference>
<keyword evidence="2" id="KW-0805">Transcription regulation</keyword>
<dbReference type="InterPro" id="IPR000792">
    <property type="entry name" value="Tscrpt_reg_LuxR_C"/>
</dbReference>
<dbReference type="Gene3D" id="1.10.1740.10">
    <property type="match status" value="1"/>
</dbReference>
<feature type="domain" description="RNA polymerase sigma-70 region 2" evidence="6">
    <location>
        <begin position="24"/>
        <end position="87"/>
    </location>
</feature>
<keyword evidence="4" id="KW-0804">Transcription</keyword>
<dbReference type="InterPro" id="IPR007627">
    <property type="entry name" value="RNA_pol_sigma70_r2"/>
</dbReference>